<organism evidence="2 3">
    <name type="scientific">Arthrobacter crystallopoietes BAB-32</name>
    <dbReference type="NCBI Taxonomy" id="1246476"/>
    <lineage>
        <taxon>Bacteria</taxon>
        <taxon>Bacillati</taxon>
        <taxon>Actinomycetota</taxon>
        <taxon>Actinomycetes</taxon>
        <taxon>Micrococcales</taxon>
        <taxon>Micrococcaceae</taxon>
        <taxon>Crystallibacter</taxon>
    </lineage>
</organism>
<evidence type="ECO:0000313" key="2">
    <source>
        <dbReference type="EMBL" id="EMY34742.1"/>
    </source>
</evidence>
<evidence type="ECO:0000313" key="3">
    <source>
        <dbReference type="Proteomes" id="UP000010729"/>
    </source>
</evidence>
<dbReference type="Proteomes" id="UP000010729">
    <property type="component" value="Unassembled WGS sequence"/>
</dbReference>
<reference evidence="2 3" key="1">
    <citation type="journal article" date="2013" name="Genome Announc.">
        <title>Draft Genome Sequence of Arthrobacter crystallopoietes Strain BAB-32, Revealing Genes for Bioremediation.</title>
        <authorList>
            <person name="Joshi M.N."/>
            <person name="Pandit A.S."/>
            <person name="Sharma A."/>
            <person name="Pandya R.V."/>
            <person name="Desai S.M."/>
            <person name="Saxena A.K."/>
            <person name="Bagatharia S.B."/>
        </authorList>
    </citation>
    <scope>NUCLEOTIDE SEQUENCE [LARGE SCALE GENOMIC DNA]</scope>
    <source>
        <strain evidence="2 3">BAB-32</strain>
    </source>
</reference>
<dbReference type="EMBL" id="ANPE02000103">
    <property type="protein sequence ID" value="EMY34742.1"/>
    <property type="molecule type" value="Genomic_DNA"/>
</dbReference>
<protein>
    <submittedName>
        <fullName evidence="2">Uncharacterized protein</fullName>
    </submittedName>
</protein>
<feature type="region of interest" description="Disordered" evidence="1">
    <location>
        <begin position="72"/>
        <end position="91"/>
    </location>
</feature>
<dbReference type="RefSeq" id="WP_005268498.1">
    <property type="nucleotide sequence ID" value="NZ_ANPE02000103.1"/>
</dbReference>
<comment type="caution">
    <text evidence="2">The sequence shown here is derived from an EMBL/GenBank/DDBJ whole genome shotgun (WGS) entry which is preliminary data.</text>
</comment>
<keyword evidence="3" id="KW-1185">Reference proteome</keyword>
<proteinExistence type="predicted"/>
<accession>N1V3U7</accession>
<name>N1V3U7_9MICC</name>
<dbReference type="AlphaFoldDB" id="N1V3U7"/>
<evidence type="ECO:0000256" key="1">
    <source>
        <dbReference type="SAM" id="MobiDB-lite"/>
    </source>
</evidence>
<sequence>MSYYLEYIVPAEQGESGYDFPVSEEHRGYTIPLNETDAEMVHVGQLPVRSEVYGAGLDEAMAAAEEILGNSKASRAELYDDPDDSLQRGSGTLVASYTAGTGWQEAAR</sequence>
<gene>
    <name evidence="2" type="ORF">D477_008238</name>
</gene>
<dbReference type="OrthoDB" id="4943730at2"/>